<evidence type="ECO:0000313" key="19">
    <source>
        <dbReference type="Proteomes" id="UP000184310"/>
    </source>
</evidence>
<evidence type="ECO:0000256" key="2">
    <source>
        <dbReference type="ARBA" id="ARBA00004651"/>
    </source>
</evidence>
<dbReference type="InterPro" id="IPR003594">
    <property type="entry name" value="HATPase_dom"/>
</dbReference>
<evidence type="ECO:0000313" key="18">
    <source>
        <dbReference type="EMBL" id="SHI60031.1"/>
    </source>
</evidence>
<comment type="catalytic activity">
    <reaction evidence="1">
        <text>ATP + protein L-histidine = ADP + protein N-phospho-L-histidine.</text>
        <dbReference type="EC" id="2.7.13.3"/>
    </reaction>
</comment>
<dbReference type="Gene3D" id="1.10.287.130">
    <property type="match status" value="1"/>
</dbReference>
<keyword evidence="4" id="KW-1003">Cell membrane</keyword>
<dbReference type="InterPro" id="IPR003661">
    <property type="entry name" value="HisK_dim/P_dom"/>
</dbReference>
<dbReference type="STRING" id="1121302.SAMN02745163_00459"/>
<dbReference type="PROSITE" id="PS50109">
    <property type="entry name" value="HIS_KIN"/>
    <property type="match status" value="1"/>
</dbReference>
<evidence type="ECO:0000256" key="11">
    <source>
        <dbReference type="ARBA" id="ARBA00022989"/>
    </source>
</evidence>
<dbReference type="SMART" id="SM00304">
    <property type="entry name" value="HAMP"/>
    <property type="match status" value="1"/>
</dbReference>
<evidence type="ECO:0000256" key="8">
    <source>
        <dbReference type="ARBA" id="ARBA00022741"/>
    </source>
</evidence>
<evidence type="ECO:0000256" key="10">
    <source>
        <dbReference type="ARBA" id="ARBA00022840"/>
    </source>
</evidence>
<evidence type="ECO:0000256" key="12">
    <source>
        <dbReference type="ARBA" id="ARBA00023012"/>
    </source>
</evidence>
<dbReference type="AlphaFoldDB" id="A0A1M6CGQ4"/>
<dbReference type="EC" id="2.7.13.3" evidence="3"/>
<dbReference type="FunFam" id="1.10.287.130:FF:000001">
    <property type="entry name" value="Two-component sensor histidine kinase"/>
    <property type="match status" value="1"/>
</dbReference>
<evidence type="ECO:0000256" key="4">
    <source>
        <dbReference type="ARBA" id="ARBA00022475"/>
    </source>
</evidence>
<dbReference type="InterPro" id="IPR036890">
    <property type="entry name" value="HATPase_C_sf"/>
</dbReference>
<dbReference type="PRINTS" id="PR01780">
    <property type="entry name" value="LANTIREGPROT"/>
</dbReference>
<dbReference type="Pfam" id="PF00512">
    <property type="entry name" value="HisKA"/>
    <property type="match status" value="1"/>
</dbReference>
<protein>
    <recommendedName>
        <fullName evidence="3">histidine kinase</fullName>
        <ecNumber evidence="3">2.7.13.3</ecNumber>
    </recommendedName>
</protein>
<name>A0A1M6CGQ4_9CLOT</name>
<keyword evidence="13 15" id="KW-0472">Membrane</keyword>
<comment type="subcellular location">
    <subcellularLocation>
        <location evidence="2">Cell membrane</location>
        <topology evidence="2">Multi-pass membrane protein</topology>
    </subcellularLocation>
</comment>
<dbReference type="GO" id="GO:0005886">
    <property type="term" value="C:plasma membrane"/>
    <property type="evidence" value="ECO:0007669"/>
    <property type="project" value="UniProtKB-SubCell"/>
</dbReference>
<feature type="domain" description="Histidine kinase" evidence="16">
    <location>
        <begin position="238"/>
        <end position="458"/>
    </location>
</feature>
<dbReference type="CDD" id="cd00075">
    <property type="entry name" value="HATPase"/>
    <property type="match status" value="1"/>
</dbReference>
<keyword evidence="14" id="KW-0175">Coiled coil</keyword>
<accession>A0A1M6CGQ4</accession>
<evidence type="ECO:0000256" key="15">
    <source>
        <dbReference type="SAM" id="Phobius"/>
    </source>
</evidence>
<evidence type="ECO:0000259" key="17">
    <source>
        <dbReference type="PROSITE" id="PS50885"/>
    </source>
</evidence>
<proteinExistence type="predicted"/>
<evidence type="ECO:0000259" key="16">
    <source>
        <dbReference type="PROSITE" id="PS50109"/>
    </source>
</evidence>
<dbReference type="EMBL" id="FQZB01000004">
    <property type="protein sequence ID" value="SHI60031.1"/>
    <property type="molecule type" value="Genomic_DNA"/>
</dbReference>
<evidence type="ECO:0000256" key="9">
    <source>
        <dbReference type="ARBA" id="ARBA00022777"/>
    </source>
</evidence>
<keyword evidence="19" id="KW-1185">Reference proteome</keyword>
<dbReference type="PANTHER" id="PTHR45528">
    <property type="entry name" value="SENSOR HISTIDINE KINASE CPXA"/>
    <property type="match status" value="1"/>
</dbReference>
<organism evidence="18 19">
    <name type="scientific">Clostridium cavendishii DSM 21758</name>
    <dbReference type="NCBI Taxonomy" id="1121302"/>
    <lineage>
        <taxon>Bacteria</taxon>
        <taxon>Bacillati</taxon>
        <taxon>Bacillota</taxon>
        <taxon>Clostridia</taxon>
        <taxon>Eubacteriales</taxon>
        <taxon>Clostridiaceae</taxon>
        <taxon>Clostridium</taxon>
    </lineage>
</organism>
<keyword evidence="11 15" id="KW-1133">Transmembrane helix</keyword>
<dbReference type="InterPro" id="IPR050398">
    <property type="entry name" value="HssS/ArlS-like"/>
</dbReference>
<dbReference type="PANTHER" id="PTHR45528:SF1">
    <property type="entry name" value="SENSOR HISTIDINE KINASE CPXA"/>
    <property type="match status" value="1"/>
</dbReference>
<keyword evidence="8" id="KW-0547">Nucleotide-binding</keyword>
<evidence type="ECO:0000256" key="6">
    <source>
        <dbReference type="ARBA" id="ARBA00022679"/>
    </source>
</evidence>
<feature type="transmembrane region" description="Helical" evidence="15">
    <location>
        <begin position="159"/>
        <end position="179"/>
    </location>
</feature>
<dbReference type="Gene3D" id="6.10.340.10">
    <property type="match status" value="1"/>
</dbReference>
<keyword evidence="6" id="KW-0808">Transferase</keyword>
<keyword evidence="5" id="KW-0597">Phosphoprotein</keyword>
<dbReference type="InterPro" id="IPR003660">
    <property type="entry name" value="HAMP_dom"/>
</dbReference>
<feature type="coiled-coil region" evidence="14">
    <location>
        <begin position="49"/>
        <end position="79"/>
    </location>
</feature>
<dbReference type="SUPFAM" id="SSF55874">
    <property type="entry name" value="ATPase domain of HSP90 chaperone/DNA topoisomerase II/histidine kinase"/>
    <property type="match status" value="1"/>
</dbReference>
<evidence type="ECO:0000256" key="5">
    <source>
        <dbReference type="ARBA" id="ARBA00022553"/>
    </source>
</evidence>
<evidence type="ECO:0000256" key="3">
    <source>
        <dbReference type="ARBA" id="ARBA00012438"/>
    </source>
</evidence>
<evidence type="ECO:0000256" key="7">
    <source>
        <dbReference type="ARBA" id="ARBA00022692"/>
    </source>
</evidence>
<dbReference type="CDD" id="cd00082">
    <property type="entry name" value="HisKA"/>
    <property type="match status" value="1"/>
</dbReference>
<keyword evidence="12" id="KW-0902">Two-component regulatory system</keyword>
<dbReference type="InterPro" id="IPR005467">
    <property type="entry name" value="His_kinase_dom"/>
</dbReference>
<keyword evidence="9 18" id="KW-0418">Kinase</keyword>
<feature type="domain" description="HAMP" evidence="17">
    <location>
        <begin position="178"/>
        <end position="230"/>
    </location>
</feature>
<dbReference type="Proteomes" id="UP000184310">
    <property type="component" value="Unassembled WGS sequence"/>
</dbReference>
<dbReference type="GO" id="GO:0000155">
    <property type="term" value="F:phosphorelay sensor kinase activity"/>
    <property type="evidence" value="ECO:0007669"/>
    <property type="project" value="InterPro"/>
</dbReference>
<dbReference type="CDD" id="cd06225">
    <property type="entry name" value="HAMP"/>
    <property type="match status" value="1"/>
</dbReference>
<dbReference type="SMART" id="SM00387">
    <property type="entry name" value="HATPase_c"/>
    <property type="match status" value="1"/>
</dbReference>
<evidence type="ECO:0000256" key="14">
    <source>
        <dbReference type="SAM" id="Coils"/>
    </source>
</evidence>
<keyword evidence="10" id="KW-0067">ATP-binding</keyword>
<evidence type="ECO:0000256" key="1">
    <source>
        <dbReference type="ARBA" id="ARBA00000085"/>
    </source>
</evidence>
<dbReference type="InterPro" id="IPR008358">
    <property type="entry name" value="Sig_transdc_His_kin/Pase_MprB"/>
</dbReference>
<dbReference type="RefSeq" id="WP_084108191.1">
    <property type="nucleotide sequence ID" value="NZ_FQZB01000004.1"/>
</dbReference>
<keyword evidence="7 15" id="KW-0812">Transmembrane</keyword>
<dbReference type="GO" id="GO:0005524">
    <property type="term" value="F:ATP binding"/>
    <property type="evidence" value="ECO:0007669"/>
    <property type="project" value="UniProtKB-KW"/>
</dbReference>
<dbReference type="SUPFAM" id="SSF47384">
    <property type="entry name" value="Homodimeric domain of signal transducing histidine kinase"/>
    <property type="match status" value="1"/>
</dbReference>
<dbReference type="OrthoDB" id="9792991at2"/>
<dbReference type="SUPFAM" id="SSF158472">
    <property type="entry name" value="HAMP domain-like"/>
    <property type="match status" value="1"/>
</dbReference>
<feature type="transmembrane region" description="Helical" evidence="15">
    <location>
        <begin position="12"/>
        <end position="35"/>
    </location>
</feature>
<evidence type="ECO:0000256" key="13">
    <source>
        <dbReference type="ARBA" id="ARBA00023136"/>
    </source>
</evidence>
<dbReference type="Gene3D" id="3.30.565.10">
    <property type="entry name" value="Histidine kinase-like ATPase, C-terminal domain"/>
    <property type="match status" value="1"/>
</dbReference>
<dbReference type="Pfam" id="PF00672">
    <property type="entry name" value="HAMP"/>
    <property type="match status" value="1"/>
</dbReference>
<dbReference type="PROSITE" id="PS50885">
    <property type="entry name" value="HAMP"/>
    <property type="match status" value="1"/>
</dbReference>
<dbReference type="SMART" id="SM00388">
    <property type="entry name" value="HisKA"/>
    <property type="match status" value="1"/>
</dbReference>
<sequence>MKKIFKKKIFKLKGEIVIFVIISIALSFFIGIFMAETIKTNRSEGEIQRDREENAKEVVKKLKKNLEKQTLDEHRLNEMLNMNGGNGDLYVLDYKGNVLYGTHRNISSIDISNLKEINIYEVGENYDRKRFRGQGIIKIDDEKYLFYDLMQYAGGGGDLPAVLLILIIAIAIFCILIWGRVSYISKMNKSIKVIAGGNFSERVPLKYRNELRELAEAINFMAVQLEEEDSKKKEFITNISHDLRTPLTTILGYLKTIEEKKYNSIEELNSYLSIINRKSVYLKGLLDDFFDYSKLSSNDVGLNFTNIYAQEILRQIFFEEKDRFSEKELELKLSLSEEAYYINGDGELLERAINNLISNAYKYSKRGTVVQINLKAKNINKLNYVIIEVINIPKQKMSKDEATKIFERLYKIDKSRGVEGSGLGLSITKEIMNLHKGYIKTELKEEALGVSLFIPKFEL</sequence>
<reference evidence="18 19" key="1">
    <citation type="submission" date="2016-11" db="EMBL/GenBank/DDBJ databases">
        <authorList>
            <person name="Jaros S."/>
            <person name="Januszkiewicz K."/>
            <person name="Wedrychowicz H."/>
        </authorList>
    </citation>
    <scope>NUCLEOTIDE SEQUENCE [LARGE SCALE GENOMIC DNA]</scope>
    <source>
        <strain evidence="18 19">DSM 21758</strain>
    </source>
</reference>
<dbReference type="InterPro" id="IPR036097">
    <property type="entry name" value="HisK_dim/P_sf"/>
</dbReference>
<gene>
    <name evidence="18" type="ORF">SAMN02745163_00459</name>
</gene>
<dbReference type="Pfam" id="PF02518">
    <property type="entry name" value="HATPase_c"/>
    <property type="match status" value="1"/>
</dbReference>